<organism evidence="1">
    <name type="scientific">Oryza sativa subsp. japonica</name>
    <name type="common">Rice</name>
    <dbReference type="NCBI Taxonomy" id="39947"/>
    <lineage>
        <taxon>Eukaryota</taxon>
        <taxon>Viridiplantae</taxon>
        <taxon>Streptophyta</taxon>
        <taxon>Embryophyta</taxon>
        <taxon>Tracheophyta</taxon>
        <taxon>Spermatophyta</taxon>
        <taxon>Magnoliopsida</taxon>
        <taxon>Liliopsida</taxon>
        <taxon>Poales</taxon>
        <taxon>Poaceae</taxon>
        <taxon>BOP clade</taxon>
        <taxon>Oryzoideae</taxon>
        <taxon>Oryzeae</taxon>
        <taxon>Oryzinae</taxon>
        <taxon>Oryza</taxon>
        <taxon>Oryza sativa</taxon>
    </lineage>
</organism>
<gene>
    <name evidence="1" type="ORF">OsJ_24312</name>
</gene>
<accession>A3BJY4</accession>
<reference evidence="1" key="2">
    <citation type="submission" date="2008-12" db="EMBL/GenBank/DDBJ databases">
        <title>Improved gene annotation of the rice (Oryza sativa) genomes.</title>
        <authorList>
            <person name="Wang J."/>
            <person name="Li R."/>
            <person name="Fan W."/>
            <person name="Huang Q."/>
            <person name="Zhang J."/>
            <person name="Zhou Y."/>
            <person name="Hu Y."/>
            <person name="Zi S."/>
            <person name="Li J."/>
            <person name="Ni P."/>
            <person name="Zheng H."/>
            <person name="Zhang Y."/>
            <person name="Zhao M."/>
            <person name="Hao Q."/>
            <person name="McDermott J."/>
            <person name="Samudrala R."/>
            <person name="Kristiansen K."/>
            <person name="Wong G.K.-S."/>
        </authorList>
    </citation>
    <scope>NUCLEOTIDE SEQUENCE</scope>
</reference>
<sequence length="80" mass="7974">MEPHLMYSQASQAAQVQIGGGGRSAAEEETTIINHISGCASQAGAGVLPFPGRPVALASGWFAPGALWPASAGGAREVGI</sequence>
<protein>
    <submittedName>
        <fullName evidence="1">Uncharacterized protein</fullName>
    </submittedName>
</protein>
<dbReference type="Proteomes" id="UP000007752">
    <property type="component" value="Chromosome 7"/>
</dbReference>
<name>A3BJY4_ORYSJ</name>
<reference evidence="1" key="1">
    <citation type="journal article" date="2005" name="PLoS Biol.">
        <title>The genomes of Oryza sativa: a history of duplications.</title>
        <authorList>
            <person name="Yu J."/>
            <person name="Wang J."/>
            <person name="Lin W."/>
            <person name="Li S."/>
            <person name="Li H."/>
            <person name="Zhou J."/>
            <person name="Ni P."/>
            <person name="Dong W."/>
            <person name="Hu S."/>
            <person name="Zeng C."/>
            <person name="Zhang J."/>
            <person name="Zhang Y."/>
            <person name="Li R."/>
            <person name="Xu Z."/>
            <person name="Li S."/>
            <person name="Li X."/>
            <person name="Zheng H."/>
            <person name="Cong L."/>
            <person name="Lin L."/>
            <person name="Yin J."/>
            <person name="Geng J."/>
            <person name="Li G."/>
            <person name="Shi J."/>
            <person name="Liu J."/>
            <person name="Lv H."/>
            <person name="Li J."/>
            <person name="Wang J."/>
            <person name="Deng Y."/>
            <person name="Ran L."/>
            <person name="Shi X."/>
            <person name="Wang X."/>
            <person name="Wu Q."/>
            <person name="Li C."/>
            <person name="Ren X."/>
            <person name="Wang J."/>
            <person name="Wang X."/>
            <person name="Li D."/>
            <person name="Liu D."/>
            <person name="Zhang X."/>
            <person name="Ji Z."/>
            <person name="Zhao W."/>
            <person name="Sun Y."/>
            <person name="Zhang Z."/>
            <person name="Bao J."/>
            <person name="Han Y."/>
            <person name="Dong L."/>
            <person name="Ji J."/>
            <person name="Chen P."/>
            <person name="Wu S."/>
            <person name="Liu J."/>
            <person name="Xiao Y."/>
            <person name="Bu D."/>
            <person name="Tan J."/>
            <person name="Yang L."/>
            <person name="Ye C."/>
            <person name="Zhang J."/>
            <person name="Xu J."/>
            <person name="Zhou Y."/>
            <person name="Yu Y."/>
            <person name="Zhang B."/>
            <person name="Zhuang S."/>
            <person name="Wei H."/>
            <person name="Liu B."/>
            <person name="Lei M."/>
            <person name="Yu H."/>
            <person name="Li Y."/>
            <person name="Xu H."/>
            <person name="Wei S."/>
            <person name="He X."/>
            <person name="Fang L."/>
            <person name="Zhang Z."/>
            <person name="Zhang Y."/>
            <person name="Huang X."/>
            <person name="Su Z."/>
            <person name="Tong W."/>
            <person name="Li J."/>
            <person name="Tong Z."/>
            <person name="Li S."/>
            <person name="Ye J."/>
            <person name="Wang L."/>
            <person name="Fang L."/>
            <person name="Lei T."/>
            <person name="Chen C."/>
            <person name="Chen H."/>
            <person name="Xu Z."/>
            <person name="Li H."/>
            <person name="Huang H."/>
            <person name="Zhang F."/>
            <person name="Xu H."/>
            <person name="Li N."/>
            <person name="Zhao C."/>
            <person name="Li S."/>
            <person name="Dong L."/>
            <person name="Huang Y."/>
            <person name="Li L."/>
            <person name="Xi Y."/>
            <person name="Qi Q."/>
            <person name="Li W."/>
            <person name="Zhang B."/>
            <person name="Hu W."/>
            <person name="Zhang Y."/>
            <person name="Tian X."/>
            <person name="Jiao Y."/>
            <person name="Liang X."/>
            <person name="Jin J."/>
            <person name="Gao L."/>
            <person name="Zheng W."/>
            <person name="Hao B."/>
            <person name="Liu S."/>
            <person name="Wang W."/>
            <person name="Yuan L."/>
            <person name="Cao M."/>
            <person name="McDermott J."/>
            <person name="Samudrala R."/>
            <person name="Wang J."/>
            <person name="Wong G.K."/>
            <person name="Yang H."/>
        </authorList>
    </citation>
    <scope>NUCLEOTIDE SEQUENCE [LARGE SCALE GENOMIC DNA]</scope>
</reference>
<dbReference type="AlphaFoldDB" id="A3BJY4"/>
<proteinExistence type="predicted"/>
<evidence type="ECO:0000313" key="1">
    <source>
        <dbReference type="EMBL" id="EAZ39873.1"/>
    </source>
</evidence>
<dbReference type="EMBL" id="CM000144">
    <property type="protein sequence ID" value="EAZ39873.1"/>
    <property type="molecule type" value="Genomic_DNA"/>
</dbReference>